<comment type="caution">
    <text evidence="1">The sequence shown here is derived from an EMBL/GenBank/DDBJ whole genome shotgun (WGS) entry which is preliminary data.</text>
</comment>
<dbReference type="EMBL" id="JBFXLT010000016">
    <property type="protein sequence ID" value="KAL2817835.1"/>
    <property type="molecule type" value="Genomic_DNA"/>
</dbReference>
<evidence type="ECO:0000313" key="2">
    <source>
        <dbReference type="Proteomes" id="UP001610334"/>
    </source>
</evidence>
<proteinExistence type="predicted"/>
<reference evidence="1 2" key="1">
    <citation type="submission" date="2024-07" db="EMBL/GenBank/DDBJ databases">
        <title>Section-level genome sequencing and comparative genomics of Aspergillus sections Usti and Cavernicolus.</title>
        <authorList>
            <consortium name="Lawrence Berkeley National Laboratory"/>
            <person name="Nybo J.L."/>
            <person name="Vesth T.C."/>
            <person name="Theobald S."/>
            <person name="Frisvad J.C."/>
            <person name="Larsen T.O."/>
            <person name="Kjaerboelling I."/>
            <person name="Rothschild-Mancinelli K."/>
            <person name="Lyhne E.K."/>
            <person name="Kogle M.E."/>
            <person name="Barry K."/>
            <person name="Clum A."/>
            <person name="Na H."/>
            <person name="Ledsgaard L."/>
            <person name="Lin J."/>
            <person name="Lipzen A."/>
            <person name="Kuo A."/>
            <person name="Riley R."/>
            <person name="Mondo S."/>
            <person name="Labutti K."/>
            <person name="Haridas S."/>
            <person name="Pangalinan J."/>
            <person name="Salamov A.A."/>
            <person name="Simmons B.A."/>
            <person name="Magnuson J.K."/>
            <person name="Chen J."/>
            <person name="Drula E."/>
            <person name="Henrissat B."/>
            <person name="Wiebenga A."/>
            <person name="Lubbers R.J."/>
            <person name="Gomes A.C."/>
            <person name="Makela M.R."/>
            <person name="Stajich J."/>
            <person name="Grigoriev I.V."/>
            <person name="Mortensen U.H."/>
            <person name="De Vries R.P."/>
            <person name="Baker S.E."/>
            <person name="Andersen M.R."/>
        </authorList>
    </citation>
    <scope>NUCLEOTIDE SEQUENCE [LARGE SCALE GENOMIC DNA]</scope>
    <source>
        <strain evidence="1 2">CBS 588.65</strain>
    </source>
</reference>
<dbReference type="Proteomes" id="UP001610334">
    <property type="component" value="Unassembled WGS sequence"/>
</dbReference>
<protein>
    <submittedName>
        <fullName evidence="1">Uncharacterized protein</fullName>
    </submittedName>
</protein>
<sequence>MSRLERRRESVSGFEEGVFDDFVPKDDDTRYEKTVMSTVCPIVRGSAEILFGQEKLFGKSGPAGGRNCLCKAGLLRRISGGRL</sequence>
<keyword evidence="2" id="KW-1185">Reference proteome</keyword>
<name>A0ABR4HQR6_9EURO</name>
<evidence type="ECO:0000313" key="1">
    <source>
        <dbReference type="EMBL" id="KAL2817835.1"/>
    </source>
</evidence>
<accession>A0ABR4HQR6</accession>
<gene>
    <name evidence="1" type="ORF">BJX63DRAFT_385098</name>
</gene>
<organism evidence="1 2">
    <name type="scientific">Aspergillus granulosus</name>
    <dbReference type="NCBI Taxonomy" id="176169"/>
    <lineage>
        <taxon>Eukaryota</taxon>
        <taxon>Fungi</taxon>
        <taxon>Dikarya</taxon>
        <taxon>Ascomycota</taxon>
        <taxon>Pezizomycotina</taxon>
        <taxon>Eurotiomycetes</taxon>
        <taxon>Eurotiomycetidae</taxon>
        <taxon>Eurotiales</taxon>
        <taxon>Aspergillaceae</taxon>
        <taxon>Aspergillus</taxon>
        <taxon>Aspergillus subgen. Nidulantes</taxon>
    </lineage>
</organism>